<reference evidence="14" key="1">
    <citation type="journal article" date="2013" name="Genome Announc.">
        <title>Draft genome sequence of the grapevine dieback fungus Eutypa lata UCR-EL1.</title>
        <authorList>
            <person name="Blanco-Ulate B."/>
            <person name="Rolshausen P.E."/>
            <person name="Cantu D."/>
        </authorList>
    </citation>
    <scope>NUCLEOTIDE SEQUENCE [LARGE SCALE GENOMIC DNA]</scope>
    <source>
        <strain evidence="14">UCR-EL1</strain>
    </source>
</reference>
<keyword evidence="4 12" id="KW-0349">Heme</keyword>
<dbReference type="AlphaFoldDB" id="M7SZP7"/>
<evidence type="ECO:0000313" key="14">
    <source>
        <dbReference type="Proteomes" id="UP000012174"/>
    </source>
</evidence>
<evidence type="ECO:0000256" key="8">
    <source>
        <dbReference type="ARBA" id="ARBA00023033"/>
    </source>
</evidence>
<organism evidence="13 14">
    <name type="scientific">Eutypa lata (strain UCR-EL1)</name>
    <name type="common">Grapevine dieback disease fungus</name>
    <name type="synonym">Eutypa armeniacae</name>
    <dbReference type="NCBI Taxonomy" id="1287681"/>
    <lineage>
        <taxon>Eukaryota</taxon>
        <taxon>Fungi</taxon>
        <taxon>Dikarya</taxon>
        <taxon>Ascomycota</taxon>
        <taxon>Pezizomycotina</taxon>
        <taxon>Sordariomycetes</taxon>
        <taxon>Xylariomycetidae</taxon>
        <taxon>Xylariales</taxon>
        <taxon>Diatrypaceae</taxon>
        <taxon>Eutypa</taxon>
    </lineage>
</organism>
<keyword evidence="5 12" id="KW-0479">Metal-binding</keyword>
<dbReference type="FunFam" id="1.10.630.10:FF:000076">
    <property type="entry name" value="Cytochrome P450 monooxygenase"/>
    <property type="match status" value="1"/>
</dbReference>
<dbReference type="InterPro" id="IPR050121">
    <property type="entry name" value="Cytochrome_P450_monoxygenase"/>
</dbReference>
<comment type="similarity">
    <text evidence="3">Belongs to the cytochrome P450 family.</text>
</comment>
<dbReference type="Pfam" id="PF00067">
    <property type="entry name" value="p450"/>
    <property type="match status" value="1"/>
</dbReference>
<dbReference type="Gene3D" id="1.10.630.10">
    <property type="entry name" value="Cytochrome P450"/>
    <property type="match status" value="1"/>
</dbReference>
<comment type="cofactor">
    <cofactor evidence="1 12">
        <name>heme</name>
        <dbReference type="ChEBI" id="CHEBI:30413"/>
    </cofactor>
</comment>
<name>M7SZP7_EUTLA</name>
<keyword evidence="8" id="KW-0503">Monooxygenase</keyword>
<dbReference type="HOGENOM" id="CLU_001570_14_0_1"/>
<evidence type="ECO:0000256" key="10">
    <source>
        <dbReference type="ARBA" id="ARBA00068222"/>
    </source>
</evidence>
<keyword evidence="6 12" id="KW-0408">Iron</keyword>
<evidence type="ECO:0000256" key="2">
    <source>
        <dbReference type="ARBA" id="ARBA00004972"/>
    </source>
</evidence>
<dbReference type="KEGG" id="ela:UCREL1_3173"/>
<accession>M7SZP7</accession>
<dbReference type="GO" id="GO:0016705">
    <property type="term" value="F:oxidoreductase activity, acting on paired donors, with incorporation or reduction of molecular oxygen"/>
    <property type="evidence" value="ECO:0007669"/>
    <property type="project" value="InterPro"/>
</dbReference>
<dbReference type="PRINTS" id="PR00463">
    <property type="entry name" value="EP450I"/>
</dbReference>
<dbReference type="GO" id="GO:0005506">
    <property type="term" value="F:iron ion binding"/>
    <property type="evidence" value="ECO:0007669"/>
    <property type="project" value="InterPro"/>
</dbReference>
<dbReference type="SUPFAM" id="SSF48264">
    <property type="entry name" value="Cytochrome P450"/>
    <property type="match status" value="1"/>
</dbReference>
<dbReference type="GO" id="GO:0004497">
    <property type="term" value="F:monooxygenase activity"/>
    <property type="evidence" value="ECO:0007669"/>
    <property type="project" value="UniProtKB-KW"/>
</dbReference>
<proteinExistence type="inferred from homology"/>
<evidence type="ECO:0000256" key="12">
    <source>
        <dbReference type="PIRSR" id="PIRSR602401-1"/>
    </source>
</evidence>
<dbReference type="PANTHER" id="PTHR24305">
    <property type="entry name" value="CYTOCHROME P450"/>
    <property type="match status" value="1"/>
</dbReference>
<dbReference type="InterPro" id="IPR001128">
    <property type="entry name" value="Cyt_P450"/>
</dbReference>
<evidence type="ECO:0000256" key="7">
    <source>
        <dbReference type="ARBA" id="ARBA00023026"/>
    </source>
</evidence>
<keyword evidence="8" id="KW-0560">Oxidoreductase</keyword>
<dbReference type="OMA" id="FNAGVWI"/>
<gene>
    <name evidence="13" type="ORF">UCREL1_3173</name>
</gene>
<protein>
    <recommendedName>
        <fullName evidence="10">Cytochrome P450 monooxygenase ABA1</fullName>
    </recommendedName>
    <alternativeName>
        <fullName evidence="11">Abscisic acid biosynthesis protein 1</fullName>
    </alternativeName>
    <alternativeName>
        <fullName evidence="9">Cytochrome P450 monooxygenase aba1</fullName>
    </alternativeName>
</protein>
<feature type="binding site" description="axial binding residue" evidence="12">
    <location>
        <position position="390"/>
    </location>
    <ligand>
        <name>heme</name>
        <dbReference type="ChEBI" id="CHEBI:30413"/>
    </ligand>
    <ligandPart>
        <name>Fe</name>
        <dbReference type="ChEBI" id="CHEBI:18248"/>
    </ligandPart>
</feature>
<keyword evidence="14" id="KW-1185">Reference proteome</keyword>
<dbReference type="PRINTS" id="PR00385">
    <property type="entry name" value="P450"/>
</dbReference>
<evidence type="ECO:0000313" key="13">
    <source>
        <dbReference type="EMBL" id="EMR69797.1"/>
    </source>
</evidence>
<evidence type="ECO:0000256" key="9">
    <source>
        <dbReference type="ARBA" id="ARBA00067672"/>
    </source>
</evidence>
<evidence type="ECO:0000256" key="11">
    <source>
        <dbReference type="ARBA" id="ARBA00079990"/>
    </source>
</evidence>
<sequence>MRQPTAIKELNDKYGSLVRIGPNELATDDPEILRRMMAVRSSYTRSPWYRAFRFDPSKENLFSMRDENAHSKLRSRMAPGYSGKENESMESTIDTQVSELVELIETKYLSTNQHYCPMDLALVAQYFTLDVISDLSFGSAFGYLKQDDDVFDYIKIFQARIPFMQVLAHVPSVITLLQSPLLRGLLPKDSDKLGFGAFIGVAKKVVAERFKDQAKSRRDMLGSFIRHGLSQEEASSEALLQVLAGNDTSATTIRSVMLGLLTNPGAYSKLRAEIDSAITTGRISSPITDAEGREMPYLQAVIKEGLRILPPAGGLLSKTVPPGGDIIDGKFIPGGTHIGSSSLGIHRSKKTFGPDAELFVPERWLDADAGRLAQMTSTVDLVFHYGKYQCLGKTVAFMEFNKIFVELLRRFDFAIVNSQKPVKIECAGLWIIEDFWVRVTKR</sequence>
<dbReference type="eggNOG" id="KOG0156">
    <property type="taxonomic scope" value="Eukaryota"/>
</dbReference>
<dbReference type="Proteomes" id="UP000012174">
    <property type="component" value="Unassembled WGS sequence"/>
</dbReference>
<comment type="pathway">
    <text evidence="2">Hormone biosynthesis.</text>
</comment>
<dbReference type="CDD" id="cd11060">
    <property type="entry name" value="CYP57A1-like"/>
    <property type="match status" value="1"/>
</dbReference>
<keyword evidence="7" id="KW-0843">Virulence</keyword>
<dbReference type="EMBL" id="KB706013">
    <property type="protein sequence ID" value="EMR69797.1"/>
    <property type="molecule type" value="Genomic_DNA"/>
</dbReference>
<dbReference type="GO" id="GO:0020037">
    <property type="term" value="F:heme binding"/>
    <property type="evidence" value="ECO:0007669"/>
    <property type="project" value="InterPro"/>
</dbReference>
<evidence type="ECO:0000256" key="6">
    <source>
        <dbReference type="ARBA" id="ARBA00023004"/>
    </source>
</evidence>
<evidence type="ECO:0000256" key="1">
    <source>
        <dbReference type="ARBA" id="ARBA00001971"/>
    </source>
</evidence>
<dbReference type="OrthoDB" id="1470350at2759"/>
<evidence type="ECO:0000256" key="4">
    <source>
        <dbReference type="ARBA" id="ARBA00022617"/>
    </source>
</evidence>
<dbReference type="PANTHER" id="PTHR24305:SF168">
    <property type="entry name" value="P450, PUTATIVE (EUROFUNG)-RELATED"/>
    <property type="match status" value="1"/>
</dbReference>
<evidence type="ECO:0000256" key="5">
    <source>
        <dbReference type="ARBA" id="ARBA00022723"/>
    </source>
</evidence>
<evidence type="ECO:0000256" key="3">
    <source>
        <dbReference type="ARBA" id="ARBA00010617"/>
    </source>
</evidence>
<dbReference type="InterPro" id="IPR036396">
    <property type="entry name" value="Cyt_P450_sf"/>
</dbReference>
<dbReference type="InterPro" id="IPR002401">
    <property type="entry name" value="Cyt_P450_E_grp-I"/>
</dbReference>